<feature type="transmembrane region" description="Helical" evidence="6">
    <location>
        <begin position="169"/>
        <end position="187"/>
    </location>
</feature>
<evidence type="ECO:0000313" key="8">
    <source>
        <dbReference type="EnsemblMetazoa" id="CapteP219101"/>
    </source>
</evidence>
<evidence type="ECO:0000256" key="5">
    <source>
        <dbReference type="SAM" id="MobiDB-lite"/>
    </source>
</evidence>
<feature type="transmembrane region" description="Helical" evidence="6">
    <location>
        <begin position="237"/>
        <end position="266"/>
    </location>
</feature>
<dbReference type="OrthoDB" id="5975578at2759"/>
<evidence type="ECO:0000256" key="3">
    <source>
        <dbReference type="ARBA" id="ARBA00022989"/>
    </source>
</evidence>
<reference evidence="8" key="3">
    <citation type="submission" date="2015-06" db="UniProtKB">
        <authorList>
            <consortium name="EnsemblMetazoa"/>
        </authorList>
    </citation>
    <scope>IDENTIFICATION</scope>
</reference>
<dbReference type="EMBL" id="AMQN01011783">
    <property type="status" value="NOT_ANNOTATED_CDS"/>
    <property type="molecule type" value="Genomic_DNA"/>
</dbReference>
<evidence type="ECO:0000256" key="6">
    <source>
        <dbReference type="SAM" id="Phobius"/>
    </source>
</evidence>
<evidence type="ECO:0000256" key="4">
    <source>
        <dbReference type="ARBA" id="ARBA00023136"/>
    </source>
</evidence>
<organism evidence="7">
    <name type="scientific">Capitella teleta</name>
    <name type="common">Polychaete worm</name>
    <dbReference type="NCBI Taxonomy" id="283909"/>
    <lineage>
        <taxon>Eukaryota</taxon>
        <taxon>Metazoa</taxon>
        <taxon>Spiralia</taxon>
        <taxon>Lophotrochozoa</taxon>
        <taxon>Annelida</taxon>
        <taxon>Polychaeta</taxon>
        <taxon>Sedentaria</taxon>
        <taxon>Scolecida</taxon>
        <taxon>Capitellidae</taxon>
        <taxon>Capitella</taxon>
    </lineage>
</organism>
<feature type="transmembrane region" description="Helical" evidence="6">
    <location>
        <begin position="322"/>
        <end position="342"/>
    </location>
</feature>
<dbReference type="Pfam" id="PF10242">
    <property type="entry name" value="L_HMGIC_fpl"/>
    <property type="match status" value="1"/>
</dbReference>
<evidence type="ECO:0000313" key="9">
    <source>
        <dbReference type="Proteomes" id="UP000014760"/>
    </source>
</evidence>
<keyword evidence="2 6" id="KW-0812">Transmembrane</keyword>
<dbReference type="GO" id="GO:0016020">
    <property type="term" value="C:membrane"/>
    <property type="evidence" value="ECO:0007669"/>
    <property type="project" value="UniProtKB-SubCell"/>
</dbReference>
<keyword evidence="9" id="KW-1185">Reference proteome</keyword>
<evidence type="ECO:0000256" key="2">
    <source>
        <dbReference type="ARBA" id="ARBA00022692"/>
    </source>
</evidence>
<dbReference type="HOGENOM" id="CLU_767793_0_0_1"/>
<dbReference type="OMA" id="MWHILGH"/>
<comment type="subcellular location">
    <subcellularLocation>
        <location evidence="1">Membrane</location>
        <topology evidence="1">Multi-pass membrane protein</topology>
    </subcellularLocation>
</comment>
<feature type="region of interest" description="Disordered" evidence="5">
    <location>
        <begin position="113"/>
        <end position="134"/>
    </location>
</feature>
<accession>R7TX23</accession>
<dbReference type="Gene3D" id="1.20.140.150">
    <property type="match status" value="1"/>
</dbReference>
<evidence type="ECO:0000313" key="7">
    <source>
        <dbReference type="EMBL" id="ELT95525.1"/>
    </source>
</evidence>
<dbReference type="PANTHER" id="PTHR12489:SF22">
    <property type="entry name" value="SI:DKEY-35M8.1"/>
    <property type="match status" value="1"/>
</dbReference>
<keyword evidence="4 6" id="KW-0472">Membrane</keyword>
<dbReference type="EnsemblMetazoa" id="CapteT219101">
    <property type="protein sequence ID" value="CapteP219101"/>
    <property type="gene ID" value="CapteG219101"/>
</dbReference>
<protein>
    <submittedName>
        <fullName evidence="7 8">Uncharacterized protein</fullName>
    </submittedName>
</protein>
<dbReference type="Proteomes" id="UP000014760">
    <property type="component" value="Unassembled WGS sequence"/>
</dbReference>
<reference evidence="9" key="1">
    <citation type="submission" date="2012-12" db="EMBL/GenBank/DDBJ databases">
        <authorList>
            <person name="Hellsten U."/>
            <person name="Grimwood J."/>
            <person name="Chapman J.A."/>
            <person name="Shapiro H."/>
            <person name="Aerts A."/>
            <person name="Otillar R.P."/>
            <person name="Terry A.Y."/>
            <person name="Boore J.L."/>
            <person name="Simakov O."/>
            <person name="Marletaz F."/>
            <person name="Cho S.-J."/>
            <person name="Edsinger-Gonzales E."/>
            <person name="Havlak P."/>
            <person name="Kuo D.-H."/>
            <person name="Larsson T."/>
            <person name="Lv J."/>
            <person name="Arendt D."/>
            <person name="Savage R."/>
            <person name="Osoegawa K."/>
            <person name="de Jong P."/>
            <person name="Lindberg D.R."/>
            <person name="Seaver E.C."/>
            <person name="Weisblat D.A."/>
            <person name="Putnam N.H."/>
            <person name="Grigoriev I.V."/>
            <person name="Rokhsar D.S."/>
        </authorList>
    </citation>
    <scope>NUCLEOTIDE SEQUENCE</scope>
    <source>
        <strain evidence="9">I ESC-2004</strain>
    </source>
</reference>
<evidence type="ECO:0000256" key="1">
    <source>
        <dbReference type="ARBA" id="ARBA00004141"/>
    </source>
</evidence>
<dbReference type="EMBL" id="KB309099">
    <property type="protein sequence ID" value="ELT95525.1"/>
    <property type="molecule type" value="Genomic_DNA"/>
</dbReference>
<dbReference type="InterPro" id="IPR019372">
    <property type="entry name" value="LHFPL"/>
</dbReference>
<keyword evidence="3 6" id="KW-1133">Transmembrane helix</keyword>
<dbReference type="PANTHER" id="PTHR12489">
    <property type="entry name" value="LIPOMA HMGIC FUSION PARTNER-LIKE PROTEIN"/>
    <property type="match status" value="1"/>
</dbReference>
<proteinExistence type="predicted"/>
<dbReference type="STRING" id="283909.R7TX23"/>
<dbReference type="AlphaFoldDB" id="R7TX23"/>
<feature type="transmembrane region" description="Helical" evidence="6">
    <location>
        <begin position="273"/>
        <end position="295"/>
    </location>
</feature>
<sequence>MARGCASTDLIPISEEVRPAALLPGAVAQRRSDLLARSDGGALGSMNVQLRQRRQQKQQPRALYEAEVQTRRIKRSRTEDEARKSISVMSCVASPTLEGHPIEDLGSLHGTLARHGSRKKNRSESKASEALSVQHQSLRNTYVDYDMDDKDSTADKGRVCRGIGFHVKVLWACLSVMVTVGCSFSLLQPHWFTHANSRDSLGLSSYCVQDQRVPAEPQRVCDVYGGYFRLQHLPSNAWQVACLLYGIGCLLLTVASLASLASLLLGDRWSDRVAVYTGYSQTLAVVLIIISLVVYPVGLDCSFVRHHCGPHSKAYFADNCHIGWAYVLAIMSTALAMFCPVLSQYTDFREGYELSSSTEYL</sequence>
<gene>
    <name evidence="7" type="ORF">CAPTEDRAFT_219101</name>
</gene>
<reference evidence="7 9" key="2">
    <citation type="journal article" date="2013" name="Nature">
        <title>Insights into bilaterian evolution from three spiralian genomes.</title>
        <authorList>
            <person name="Simakov O."/>
            <person name="Marletaz F."/>
            <person name="Cho S.J."/>
            <person name="Edsinger-Gonzales E."/>
            <person name="Havlak P."/>
            <person name="Hellsten U."/>
            <person name="Kuo D.H."/>
            <person name="Larsson T."/>
            <person name="Lv J."/>
            <person name="Arendt D."/>
            <person name="Savage R."/>
            <person name="Osoegawa K."/>
            <person name="de Jong P."/>
            <person name="Grimwood J."/>
            <person name="Chapman J.A."/>
            <person name="Shapiro H."/>
            <person name="Aerts A."/>
            <person name="Otillar R.P."/>
            <person name="Terry A.Y."/>
            <person name="Boore J.L."/>
            <person name="Grigoriev I.V."/>
            <person name="Lindberg D.R."/>
            <person name="Seaver E.C."/>
            <person name="Weisblat D.A."/>
            <person name="Putnam N.H."/>
            <person name="Rokhsar D.S."/>
        </authorList>
    </citation>
    <scope>NUCLEOTIDE SEQUENCE</scope>
    <source>
        <strain evidence="7 9">I ESC-2004</strain>
    </source>
</reference>
<name>R7TX23_CAPTE</name>